<proteinExistence type="predicted"/>
<evidence type="ECO:0000256" key="1">
    <source>
        <dbReference type="SAM" id="MobiDB-lite"/>
    </source>
</evidence>
<organism evidence="2">
    <name type="scientific">uncultured Caudovirales phage</name>
    <dbReference type="NCBI Taxonomy" id="2100421"/>
    <lineage>
        <taxon>Viruses</taxon>
        <taxon>Duplodnaviria</taxon>
        <taxon>Heunggongvirae</taxon>
        <taxon>Uroviricota</taxon>
        <taxon>Caudoviricetes</taxon>
        <taxon>Peduoviridae</taxon>
        <taxon>Maltschvirus</taxon>
        <taxon>Maltschvirus maltsch</taxon>
    </lineage>
</organism>
<sequence>MASTYTSGGRLRKPDTGDLDGTWGPQAVNPNMEIIDRMVDGVGDIAITGTTHTLTTSDSPTLSDGAYRVLNVIPGSPAPSGTNTITLAPNTAPKLYGVKNGTAQSVILSQGSGGSVTVAAGKTDLVYATGAGASAAVVSAFRDIALSTPVITGGTASGLTSVSVSGTATATTFSGRGTIASGMIVIWSGSEASIPSGFVLCNGSSGTPDLRGDFVIGAGSTYAVGDTGGSNTISSVPAHTHGFSGTSSSAGSHNHTTNLGTEGNHTHDFTVSNTGAHTHSINWRNGDSSTGGGGNRQGTTFSANLPSSVGGSHSHSFSSNAGGSHNHSLTLSTAGAHTHAISGTTASTGNATVDVRPPYYALCFIMKV</sequence>
<feature type="compositionally biased region" description="Low complexity" evidence="1">
    <location>
        <begin position="307"/>
        <end position="328"/>
    </location>
</feature>
<name>A0A6J5P882_9CAUD</name>
<accession>A0A6J5P882</accession>
<dbReference type="CDD" id="cd22641">
    <property type="entry name" value="C24-like"/>
    <property type="match status" value="1"/>
</dbReference>
<evidence type="ECO:0000313" key="2">
    <source>
        <dbReference type="EMBL" id="CAB4167773.1"/>
    </source>
</evidence>
<feature type="compositionally biased region" description="Polar residues" evidence="1">
    <location>
        <begin position="297"/>
        <end position="306"/>
    </location>
</feature>
<feature type="region of interest" description="Disordered" evidence="1">
    <location>
        <begin position="233"/>
        <end position="330"/>
    </location>
</feature>
<protein>
    <recommendedName>
        <fullName evidence="3">Phage tail collar domain containing protein</fullName>
    </recommendedName>
</protein>
<feature type="compositionally biased region" description="Polar residues" evidence="1">
    <location>
        <begin position="233"/>
        <end position="288"/>
    </location>
</feature>
<feature type="region of interest" description="Disordered" evidence="1">
    <location>
        <begin position="1"/>
        <end position="25"/>
    </location>
</feature>
<gene>
    <name evidence="2" type="ORF">UFOVP858_61</name>
</gene>
<dbReference type="SUPFAM" id="SSF88874">
    <property type="entry name" value="Receptor-binding domain of short tail fibre protein gp12"/>
    <property type="match status" value="1"/>
</dbReference>
<reference evidence="2" key="1">
    <citation type="submission" date="2020-04" db="EMBL/GenBank/DDBJ databases">
        <authorList>
            <person name="Chiriac C."/>
            <person name="Salcher M."/>
            <person name="Ghai R."/>
            <person name="Kavagutti S V."/>
        </authorList>
    </citation>
    <scope>NUCLEOTIDE SEQUENCE</scope>
</reference>
<dbReference type="EMBL" id="LR796806">
    <property type="protein sequence ID" value="CAB4167773.1"/>
    <property type="molecule type" value="Genomic_DNA"/>
</dbReference>
<evidence type="ECO:0008006" key="3">
    <source>
        <dbReference type="Google" id="ProtNLM"/>
    </source>
</evidence>